<dbReference type="InterPro" id="IPR013342">
    <property type="entry name" value="Mandelate_racemase_C"/>
</dbReference>
<dbReference type="Gene3D" id="3.20.20.120">
    <property type="entry name" value="Enolase-like C-terminal domain"/>
    <property type="match status" value="1"/>
</dbReference>
<dbReference type="SFLD" id="SFLDF00009">
    <property type="entry name" value="o-succinylbenzoate_synthase"/>
    <property type="match status" value="1"/>
</dbReference>
<dbReference type="SFLD" id="SFLDG00180">
    <property type="entry name" value="muconate_cycloisomerase"/>
    <property type="match status" value="1"/>
</dbReference>
<sequence length="376" mass="41023">MIELEWLRLYRVQLALRTPFRSAESVQRKKDTYLIQLEASDGATGWSEISAQTDPSYWPETVATCLEIIEHHLVAQLRRGFASAYEIHDALVAVKGNQMARASIEMAFFDLAARTTGVGLWYLLGAAPERTHVPAGVSLSLNENVADLIADLTASRAAGYRHVKIKIAPHHDTILAALTDYQDPSGHRIMDTLVLDANASYASTNRGDLASVDNLGVALLEQPLGEHDFVGHAELARHLRTPIGLDESIAGVDDVMTALQLGMRPTINLKPSRVGGYVESLRIIERCQREGLHLRIGGMLETGIGRAHNLALASHAAFDRVGDLAASDHYFAKDITPAFALEPDGTIARPDGTGLGVVPDSAWLAEVPCREIRIRY</sequence>
<evidence type="ECO:0000313" key="8">
    <source>
        <dbReference type="EMBL" id="MEX6429420.1"/>
    </source>
</evidence>
<gene>
    <name evidence="8" type="primary">menC</name>
    <name evidence="8" type="ORF">AB6A68_06145</name>
</gene>
<evidence type="ECO:0000313" key="9">
    <source>
        <dbReference type="Proteomes" id="UP001560267"/>
    </source>
</evidence>
<evidence type="ECO:0000256" key="1">
    <source>
        <dbReference type="ARBA" id="ARBA00001968"/>
    </source>
</evidence>
<dbReference type="EC" id="4.2.1.113" evidence="5 6"/>
<dbReference type="PANTHER" id="PTHR48073:SF5">
    <property type="entry name" value="O-SUCCINYLBENZOATE SYNTHASE"/>
    <property type="match status" value="1"/>
</dbReference>
<dbReference type="InterPro" id="IPR036849">
    <property type="entry name" value="Enolase-like_C_sf"/>
</dbReference>
<dbReference type="Proteomes" id="UP001560267">
    <property type="component" value="Unassembled WGS sequence"/>
</dbReference>
<evidence type="ECO:0000256" key="6">
    <source>
        <dbReference type="NCBIfam" id="TIGR01928"/>
    </source>
</evidence>
<dbReference type="InterPro" id="IPR029017">
    <property type="entry name" value="Enolase-like_N"/>
</dbReference>
<keyword evidence="3" id="KW-0460">Magnesium</keyword>
<dbReference type="InterPro" id="IPR029065">
    <property type="entry name" value="Enolase_C-like"/>
</dbReference>
<dbReference type="SUPFAM" id="SSF51604">
    <property type="entry name" value="Enolase C-terminal domain-like"/>
    <property type="match status" value="1"/>
</dbReference>
<protein>
    <recommendedName>
        <fullName evidence="5 6">o-succinylbenzoate synthase</fullName>
        <ecNumber evidence="5 6">4.2.1.113</ecNumber>
    </recommendedName>
</protein>
<dbReference type="Pfam" id="PF13378">
    <property type="entry name" value="MR_MLE_C"/>
    <property type="match status" value="1"/>
</dbReference>
<proteinExistence type="predicted"/>
<keyword evidence="2" id="KW-0479">Metal-binding</keyword>
<organism evidence="8 9">
    <name type="scientific">Ferrimicrobium acidiphilum</name>
    <dbReference type="NCBI Taxonomy" id="121039"/>
    <lineage>
        <taxon>Bacteria</taxon>
        <taxon>Bacillati</taxon>
        <taxon>Actinomycetota</taxon>
        <taxon>Acidimicrobiia</taxon>
        <taxon>Acidimicrobiales</taxon>
        <taxon>Acidimicrobiaceae</taxon>
        <taxon>Ferrimicrobium</taxon>
    </lineage>
</organism>
<name>A0ABV3Y1N6_9ACTN</name>
<dbReference type="Pfam" id="PF02746">
    <property type="entry name" value="MR_MLE_N"/>
    <property type="match status" value="1"/>
</dbReference>
<evidence type="ECO:0000256" key="3">
    <source>
        <dbReference type="ARBA" id="ARBA00022842"/>
    </source>
</evidence>
<dbReference type="PANTHER" id="PTHR48073">
    <property type="entry name" value="O-SUCCINYLBENZOATE SYNTHASE-RELATED"/>
    <property type="match status" value="1"/>
</dbReference>
<dbReference type="SMART" id="SM00922">
    <property type="entry name" value="MR_MLE"/>
    <property type="match status" value="1"/>
</dbReference>
<evidence type="ECO:0000256" key="5">
    <source>
        <dbReference type="ARBA" id="ARBA00029491"/>
    </source>
</evidence>
<reference evidence="8 9" key="1">
    <citation type="submission" date="2024-07" db="EMBL/GenBank/DDBJ databases">
        <title>Draft Genome Sequence of Ferrimicrobium acidiphilum Strain YE2023, Isolated from a Pulp of Bioleach Reactor.</title>
        <authorList>
            <person name="Elkina Y.A."/>
            <person name="Bulaeva A.G."/>
            <person name="Beletsky A.V."/>
            <person name="Mardanov A.V."/>
        </authorList>
    </citation>
    <scope>NUCLEOTIDE SEQUENCE [LARGE SCALE GENOMIC DNA]</scope>
    <source>
        <strain evidence="8 9">YE2023</strain>
    </source>
</reference>
<dbReference type="InterPro" id="IPR010197">
    <property type="entry name" value="OSBS/NAAAR"/>
</dbReference>
<keyword evidence="4 8" id="KW-0456">Lyase</keyword>
<dbReference type="NCBIfam" id="TIGR01928">
    <property type="entry name" value="menC_lowGC_arch"/>
    <property type="match status" value="1"/>
</dbReference>
<dbReference type="InterPro" id="IPR013341">
    <property type="entry name" value="Mandelate_racemase_N_dom"/>
</dbReference>
<comment type="caution">
    <text evidence="8">The sequence shown here is derived from an EMBL/GenBank/DDBJ whole genome shotgun (WGS) entry which is preliminary data.</text>
</comment>
<evidence type="ECO:0000256" key="2">
    <source>
        <dbReference type="ARBA" id="ARBA00022723"/>
    </source>
</evidence>
<dbReference type="EMBL" id="JBFSHR010000016">
    <property type="protein sequence ID" value="MEX6429420.1"/>
    <property type="molecule type" value="Genomic_DNA"/>
</dbReference>
<dbReference type="SUPFAM" id="SSF54826">
    <property type="entry name" value="Enolase N-terminal domain-like"/>
    <property type="match status" value="1"/>
</dbReference>
<accession>A0ABV3Y1N6</accession>
<feature type="domain" description="Mandelate racemase/muconate lactonizing enzyme C-terminal" evidence="7">
    <location>
        <begin position="146"/>
        <end position="242"/>
    </location>
</feature>
<dbReference type="SFLD" id="SFLDS00001">
    <property type="entry name" value="Enolase"/>
    <property type="match status" value="1"/>
</dbReference>
<dbReference type="RefSeq" id="WP_298403673.1">
    <property type="nucleotide sequence ID" value="NZ_JBFSHR010000016.1"/>
</dbReference>
<comment type="cofactor">
    <cofactor evidence="1">
        <name>a divalent metal cation</name>
        <dbReference type="ChEBI" id="CHEBI:60240"/>
    </cofactor>
</comment>
<dbReference type="GO" id="GO:0043748">
    <property type="term" value="F:O-succinylbenzoate synthase activity"/>
    <property type="evidence" value="ECO:0007669"/>
    <property type="project" value="UniProtKB-EC"/>
</dbReference>
<evidence type="ECO:0000259" key="7">
    <source>
        <dbReference type="SMART" id="SM00922"/>
    </source>
</evidence>
<dbReference type="Gene3D" id="3.30.390.10">
    <property type="entry name" value="Enolase-like, N-terminal domain"/>
    <property type="match status" value="1"/>
</dbReference>
<keyword evidence="9" id="KW-1185">Reference proteome</keyword>
<evidence type="ECO:0000256" key="4">
    <source>
        <dbReference type="ARBA" id="ARBA00023239"/>
    </source>
</evidence>